<dbReference type="GO" id="GO:0005213">
    <property type="term" value="F:structural constituent of egg chorion"/>
    <property type="evidence" value="ECO:0007669"/>
    <property type="project" value="InterPro"/>
</dbReference>
<feature type="chain" id="PRO_5026873021" evidence="4">
    <location>
        <begin position="22"/>
        <end position="152"/>
    </location>
</feature>
<dbReference type="OrthoDB" id="6930117at2759"/>
<evidence type="ECO:0000256" key="1">
    <source>
        <dbReference type="ARBA" id="ARBA00005906"/>
    </source>
</evidence>
<dbReference type="InterPro" id="IPR002635">
    <property type="entry name" value="Chorion"/>
</dbReference>
<dbReference type="AlphaFoldDB" id="A0A6J1NM44"/>
<dbReference type="Pfam" id="PF01723">
    <property type="entry name" value="Chorion_1"/>
    <property type="match status" value="1"/>
</dbReference>
<keyword evidence="4" id="KW-0732">Signal</keyword>
<keyword evidence="5" id="KW-1185">Reference proteome</keyword>
<sequence>MFAKALLFVCAQAVIMQSISGQCIGAGWAEAPYLGSWAGAPYGAAGFCGAAPAFTGGSLPVASASPIPPNGVSVLSENAYCGELAVRGALPFLGTVGLEGAMPSAGSGSVAYGCGNGEVAMLTEDYAAAGIAGAAIGPFGYGGYGCGCGRFY</sequence>
<comment type="similarity">
    <text evidence="1 3">Belongs to the chorion protein family.</text>
</comment>
<dbReference type="GeneID" id="112051589"/>
<dbReference type="RefSeq" id="XP_023946072.1">
    <property type="nucleotide sequence ID" value="XM_024090304.2"/>
</dbReference>
<dbReference type="Proteomes" id="UP001652582">
    <property type="component" value="Chromosome 18"/>
</dbReference>
<evidence type="ECO:0000313" key="6">
    <source>
        <dbReference type="RefSeq" id="XP_023946072.1"/>
    </source>
</evidence>
<dbReference type="GO" id="GO:0042600">
    <property type="term" value="C:egg chorion"/>
    <property type="evidence" value="ECO:0007669"/>
    <property type="project" value="InterPro"/>
</dbReference>
<evidence type="ECO:0000313" key="5">
    <source>
        <dbReference type="Proteomes" id="UP001652582"/>
    </source>
</evidence>
<gene>
    <name evidence="6" type="primary">LOC112051589</name>
</gene>
<evidence type="ECO:0000256" key="4">
    <source>
        <dbReference type="SAM" id="SignalP"/>
    </source>
</evidence>
<name>A0A6J1NM44_BICAN</name>
<feature type="signal peptide" evidence="4">
    <location>
        <begin position="1"/>
        <end position="21"/>
    </location>
</feature>
<proteinExistence type="inferred from homology"/>
<protein>
    <submittedName>
        <fullName evidence="6">Chorion class B protein PC10-like</fullName>
    </submittedName>
</protein>
<accession>A0A6J1NM44</accession>
<evidence type="ECO:0000256" key="2">
    <source>
        <dbReference type="ARBA" id="ARBA00022737"/>
    </source>
</evidence>
<dbReference type="KEGG" id="bany:112051589"/>
<dbReference type="GO" id="GO:0007304">
    <property type="term" value="P:chorion-containing eggshell formation"/>
    <property type="evidence" value="ECO:0007669"/>
    <property type="project" value="InterPro"/>
</dbReference>
<reference evidence="6" key="1">
    <citation type="submission" date="2025-08" db="UniProtKB">
        <authorList>
            <consortium name="RefSeq"/>
        </authorList>
    </citation>
    <scope>IDENTIFICATION</scope>
</reference>
<keyword evidence="2" id="KW-0677">Repeat</keyword>
<organism evidence="5 6">
    <name type="scientific">Bicyclus anynana</name>
    <name type="common">Squinting bush brown butterfly</name>
    <dbReference type="NCBI Taxonomy" id="110368"/>
    <lineage>
        <taxon>Eukaryota</taxon>
        <taxon>Metazoa</taxon>
        <taxon>Ecdysozoa</taxon>
        <taxon>Arthropoda</taxon>
        <taxon>Hexapoda</taxon>
        <taxon>Insecta</taxon>
        <taxon>Pterygota</taxon>
        <taxon>Neoptera</taxon>
        <taxon>Endopterygota</taxon>
        <taxon>Lepidoptera</taxon>
        <taxon>Glossata</taxon>
        <taxon>Ditrysia</taxon>
        <taxon>Papilionoidea</taxon>
        <taxon>Nymphalidae</taxon>
        <taxon>Satyrinae</taxon>
        <taxon>Satyrini</taxon>
        <taxon>Mycalesina</taxon>
        <taxon>Bicyclus</taxon>
    </lineage>
</organism>
<evidence type="ECO:0000256" key="3">
    <source>
        <dbReference type="RuleBase" id="RU004378"/>
    </source>
</evidence>